<comment type="subunit">
    <text evidence="2">Homodimer.</text>
</comment>
<keyword evidence="1 2" id="KW-0413">Isomerase</keyword>
<dbReference type="Gene3D" id="3.40.50.1360">
    <property type="match status" value="1"/>
</dbReference>
<dbReference type="EMBL" id="CP095061">
    <property type="protein sequence ID" value="UOQ64800.1"/>
    <property type="molecule type" value="Genomic_DNA"/>
</dbReference>
<evidence type="ECO:0000256" key="2">
    <source>
        <dbReference type="HAMAP-Rule" id="MF_00170"/>
    </source>
</evidence>
<accession>A0ABY4G1Q5</accession>
<reference evidence="3" key="1">
    <citation type="submission" date="2022-04" db="EMBL/GenBank/DDBJ databases">
        <title>Hymenobacter sp. isolated from the air.</title>
        <authorList>
            <person name="Won M."/>
            <person name="Lee C.-M."/>
            <person name="Woen H.-Y."/>
            <person name="Kwon S.-W."/>
        </authorList>
    </citation>
    <scope>NUCLEOTIDE SEQUENCE</scope>
    <source>
        <strain evidence="3">5420S-77</strain>
    </source>
</reference>
<protein>
    <recommendedName>
        <fullName evidence="2">Ribose-5-phosphate isomerase A</fullName>
        <ecNumber evidence="2">5.3.1.6</ecNumber>
    </recommendedName>
    <alternativeName>
        <fullName evidence="2">Phosphoriboisomerase A</fullName>
        <shortName evidence="2">PRI</shortName>
    </alternativeName>
</protein>
<dbReference type="HAMAP" id="MF_00170">
    <property type="entry name" value="Rib_5P_isom_A"/>
    <property type="match status" value="1"/>
</dbReference>
<evidence type="ECO:0000313" key="3">
    <source>
        <dbReference type="EMBL" id="UOQ64800.1"/>
    </source>
</evidence>
<feature type="active site" description="Proton acceptor" evidence="2">
    <location>
        <position position="113"/>
    </location>
</feature>
<feature type="binding site" evidence="2">
    <location>
        <begin position="91"/>
        <end position="94"/>
    </location>
    <ligand>
        <name>substrate</name>
    </ligand>
</feature>
<dbReference type="InterPro" id="IPR004788">
    <property type="entry name" value="Ribose5P_isomerase_type_A"/>
</dbReference>
<comment type="pathway">
    <text evidence="2">Carbohydrate degradation; pentose phosphate pathway; D-ribose 5-phosphate from D-ribulose 5-phosphate (non-oxidative stage): step 1/1.</text>
</comment>
<comment type="catalytic activity">
    <reaction evidence="2">
        <text>aldehydo-D-ribose 5-phosphate = D-ribulose 5-phosphate</text>
        <dbReference type="Rhea" id="RHEA:14657"/>
        <dbReference type="ChEBI" id="CHEBI:58121"/>
        <dbReference type="ChEBI" id="CHEBI:58273"/>
        <dbReference type="EC" id="5.3.1.6"/>
    </reaction>
</comment>
<comment type="similarity">
    <text evidence="2">Belongs to the ribose 5-phosphate isomerase family.</text>
</comment>
<proteinExistence type="inferred from homology"/>
<dbReference type="Proteomes" id="UP000830401">
    <property type="component" value="Chromosome"/>
</dbReference>
<organism evidence="3 4">
    <name type="scientific">Hymenobacter volaticus</name>
    <dbReference type="NCBI Taxonomy" id="2932254"/>
    <lineage>
        <taxon>Bacteria</taxon>
        <taxon>Pseudomonadati</taxon>
        <taxon>Bacteroidota</taxon>
        <taxon>Cytophagia</taxon>
        <taxon>Cytophagales</taxon>
        <taxon>Hymenobacteraceae</taxon>
        <taxon>Hymenobacter</taxon>
    </lineage>
</organism>
<dbReference type="RefSeq" id="WP_245118788.1">
    <property type="nucleotide sequence ID" value="NZ_CP095061.1"/>
</dbReference>
<dbReference type="GO" id="GO:0004751">
    <property type="term" value="F:ribose-5-phosphate isomerase activity"/>
    <property type="evidence" value="ECO:0007669"/>
    <property type="project" value="UniProtKB-EC"/>
</dbReference>
<dbReference type="EC" id="5.3.1.6" evidence="2"/>
<dbReference type="CDD" id="cd01398">
    <property type="entry name" value="RPI_A"/>
    <property type="match status" value="1"/>
</dbReference>
<dbReference type="SUPFAM" id="SSF75445">
    <property type="entry name" value="D-ribose-5-phosphate isomerase (RpiA), lid domain"/>
    <property type="match status" value="1"/>
</dbReference>
<feature type="binding site" evidence="2">
    <location>
        <begin position="35"/>
        <end position="38"/>
    </location>
    <ligand>
        <name>substrate</name>
    </ligand>
</feature>
<dbReference type="NCBIfam" id="TIGR00021">
    <property type="entry name" value="rpiA"/>
    <property type="match status" value="1"/>
</dbReference>
<feature type="binding site" evidence="2">
    <location>
        <begin position="104"/>
        <end position="107"/>
    </location>
    <ligand>
        <name>substrate</name>
    </ligand>
</feature>
<feature type="binding site" evidence="2">
    <location>
        <position position="131"/>
    </location>
    <ligand>
        <name>substrate</name>
    </ligand>
</feature>
<dbReference type="NCBIfam" id="NF001924">
    <property type="entry name" value="PRK00702.1"/>
    <property type="match status" value="1"/>
</dbReference>
<dbReference type="SUPFAM" id="SSF100950">
    <property type="entry name" value="NagB/RpiA/CoA transferase-like"/>
    <property type="match status" value="1"/>
</dbReference>
<sequence length="249" mass="26455">MTPTKDKELLDQEKQVAAQAALRWVRDGMLVGLGTGSTAAHFIKLLGQKVQAGELRIQATATSVASENLARQLGIPLVEPHRGLRFDLTVDGADELDPQLNLIKGGGGALLREKVLATASAYMLVIADSSKAVAQLGQFPLPLEVVSFALPWVMDAVAATGGNPVVRMDKNDPNKYAYSDQGNLLIDCHYGHLLNPSELAKQLKTIPGLVEHGLFLGLARAALVVREGQAQVLRAGAAPQPATDFAELP</sequence>
<keyword evidence="4" id="KW-1185">Reference proteome</keyword>
<comment type="function">
    <text evidence="2">Catalyzes the reversible conversion of ribose-5-phosphate to ribulose 5-phosphate.</text>
</comment>
<dbReference type="PANTHER" id="PTHR11934:SF0">
    <property type="entry name" value="RIBOSE-5-PHOSPHATE ISOMERASE"/>
    <property type="match status" value="1"/>
</dbReference>
<evidence type="ECO:0000256" key="1">
    <source>
        <dbReference type="ARBA" id="ARBA00023235"/>
    </source>
</evidence>
<name>A0ABY4G1Q5_9BACT</name>
<dbReference type="Pfam" id="PF06026">
    <property type="entry name" value="Rib_5-P_isom_A"/>
    <property type="match status" value="1"/>
</dbReference>
<dbReference type="InterPro" id="IPR037171">
    <property type="entry name" value="NagB/RpiA_transferase-like"/>
</dbReference>
<dbReference type="InterPro" id="IPR020672">
    <property type="entry name" value="Ribose5P_isomerase_typA_subgr"/>
</dbReference>
<evidence type="ECO:0000313" key="4">
    <source>
        <dbReference type="Proteomes" id="UP000830401"/>
    </source>
</evidence>
<dbReference type="PANTHER" id="PTHR11934">
    <property type="entry name" value="RIBOSE-5-PHOSPHATE ISOMERASE"/>
    <property type="match status" value="1"/>
</dbReference>
<dbReference type="Gene3D" id="3.30.70.260">
    <property type="match status" value="1"/>
</dbReference>
<gene>
    <name evidence="2 3" type="primary">rpiA</name>
    <name evidence="3" type="ORF">MUN86_14640</name>
</gene>